<dbReference type="Gene3D" id="3.90.1480.10">
    <property type="entry name" value="Alpha-2,3-sialyltransferase"/>
    <property type="match status" value="1"/>
</dbReference>
<reference evidence="2 3" key="1">
    <citation type="submission" date="2024-03" db="EMBL/GenBank/DDBJ databases">
        <title>High-quality draft genome sequence of Oceanobacter sp. wDCs-4.</title>
        <authorList>
            <person name="Dong C."/>
        </authorList>
    </citation>
    <scope>NUCLEOTIDE SEQUENCE [LARGE SCALE GENOMIC DNA]</scope>
    <source>
        <strain evidence="3">wDCs-4</strain>
    </source>
</reference>
<accession>A0ABW8NGA2</accession>
<gene>
    <name evidence="2" type="ORF">WG929_06190</name>
</gene>
<protein>
    <submittedName>
        <fullName evidence="2">6-hydroxymethylpterin diphosphokinase MptE-like protein</fullName>
    </submittedName>
</protein>
<dbReference type="RefSeq" id="WP_416205337.1">
    <property type="nucleotide sequence ID" value="NZ_JBBKTX010000006.1"/>
</dbReference>
<evidence type="ECO:0000313" key="3">
    <source>
        <dbReference type="Proteomes" id="UP001620597"/>
    </source>
</evidence>
<proteinExistence type="predicted"/>
<dbReference type="EMBL" id="JBBKTX010000006">
    <property type="protein sequence ID" value="MFK4751991.1"/>
    <property type="molecule type" value="Genomic_DNA"/>
</dbReference>
<evidence type="ECO:0000259" key="1">
    <source>
        <dbReference type="Pfam" id="PF01973"/>
    </source>
</evidence>
<dbReference type="Pfam" id="PF01973">
    <property type="entry name" value="MptE-like"/>
    <property type="match status" value="1"/>
</dbReference>
<evidence type="ECO:0000313" key="2">
    <source>
        <dbReference type="EMBL" id="MFK4751991.1"/>
    </source>
</evidence>
<organism evidence="2 3">
    <name type="scientific">Oceanobacter antarcticus</name>
    <dbReference type="NCBI Taxonomy" id="3133425"/>
    <lineage>
        <taxon>Bacteria</taxon>
        <taxon>Pseudomonadati</taxon>
        <taxon>Pseudomonadota</taxon>
        <taxon>Gammaproteobacteria</taxon>
        <taxon>Oceanospirillales</taxon>
        <taxon>Oceanospirillaceae</taxon>
        <taxon>Oceanobacter</taxon>
    </lineage>
</organism>
<dbReference type="Proteomes" id="UP001620597">
    <property type="component" value="Unassembled WGS sequence"/>
</dbReference>
<comment type="caution">
    <text evidence="2">The sequence shown here is derived from an EMBL/GenBank/DDBJ whole genome shotgun (WGS) entry which is preliminary data.</text>
</comment>
<name>A0ABW8NGA2_9GAMM</name>
<dbReference type="InterPro" id="IPR002826">
    <property type="entry name" value="MptE-like"/>
</dbReference>
<feature type="domain" description="6-hydroxymethylpterin diphosphokinase MptE-like" evidence="1">
    <location>
        <begin position="13"/>
        <end position="163"/>
    </location>
</feature>
<keyword evidence="3" id="KW-1185">Reference proteome</keyword>
<sequence>MMWRIGSKKISLKWLKGKESGKDVYILANGPSLKSLDLSFLRGETVIGMNASALIEKKYGVVSKYYVVSDKRFMDVEEKKKIVTSDLCEETIRILRSDIEAVDSDGLEHRSIYVKPLERDGFSKNISNGFFYGCTTTMLALQLAYYIGAKNVYLLGCDLKYPKESPRFYKEEKPQLSDSFVSVQIKNISESRQFFQSRGGDLFGCSQDSFLRSYLPYYSLDEHRVKEDL</sequence>